<protein>
    <submittedName>
        <fullName evidence="1">Uncharacterized protein</fullName>
    </submittedName>
</protein>
<proteinExistence type="predicted"/>
<dbReference type="AlphaFoldDB" id="A0A813GNK7"/>
<reference evidence="1" key="1">
    <citation type="submission" date="2021-02" db="EMBL/GenBank/DDBJ databases">
        <authorList>
            <person name="Dougan E. K."/>
            <person name="Rhodes N."/>
            <person name="Thang M."/>
            <person name="Chan C."/>
        </authorList>
    </citation>
    <scope>NUCLEOTIDE SEQUENCE</scope>
</reference>
<organism evidence="1 2">
    <name type="scientific">Polarella glacialis</name>
    <name type="common">Dinoflagellate</name>
    <dbReference type="NCBI Taxonomy" id="89957"/>
    <lineage>
        <taxon>Eukaryota</taxon>
        <taxon>Sar</taxon>
        <taxon>Alveolata</taxon>
        <taxon>Dinophyceae</taxon>
        <taxon>Suessiales</taxon>
        <taxon>Suessiaceae</taxon>
        <taxon>Polarella</taxon>
    </lineage>
</organism>
<evidence type="ECO:0000313" key="2">
    <source>
        <dbReference type="Proteomes" id="UP000654075"/>
    </source>
</evidence>
<dbReference type="Proteomes" id="UP000654075">
    <property type="component" value="Unassembled WGS sequence"/>
</dbReference>
<evidence type="ECO:0000313" key="1">
    <source>
        <dbReference type="EMBL" id="CAE8626871.1"/>
    </source>
</evidence>
<name>A0A813GNK7_POLGL</name>
<comment type="caution">
    <text evidence="1">The sequence shown here is derived from an EMBL/GenBank/DDBJ whole genome shotgun (WGS) entry which is preliminary data.</text>
</comment>
<dbReference type="EMBL" id="CAJNNV010029057">
    <property type="protein sequence ID" value="CAE8626871.1"/>
    <property type="molecule type" value="Genomic_DNA"/>
</dbReference>
<gene>
    <name evidence="1" type="ORF">PGLA1383_LOCUS43752</name>
</gene>
<keyword evidence="2" id="KW-1185">Reference proteome</keyword>
<sequence length="144" mass="16308">MTSICNVLRQSSSCSRQLFSWKSGSRNFGRSHWRVDDKDAHATLPAKLLAISSGKDFIKFAEKCRLRVDAKSGAKVIMGPPPGNVMKSIQQNSTPVHNAERTNILNAFYLMGIQDQHQWWCTLQKVWCEDPQCSQSCRRTLNHG</sequence>
<accession>A0A813GNK7</accession>